<sequence length="205" mass="23134">MTAEGHLLFSVASLVLAHQLEITPEIAQGDWLHMLPGVLLASLLPDIDHPSSTLGRLFRFISIPIARLCGHRGFTHSLLALLVGVTLFQTEIPANWLIPTDFVHAMVIGYISHLIADMLTPAGIPLLWPLRIRFCLPILRGKERKKAERFIAVLIVVIAIILPQHINFSNFSFADYLDKLQFDKLQLDKIQLDKLLADKLQNFYK</sequence>
<keyword evidence="1" id="KW-0472">Membrane</keyword>
<feature type="transmembrane region" description="Helical" evidence="1">
    <location>
        <begin position="77"/>
        <end position="98"/>
    </location>
</feature>
<dbReference type="Pfam" id="PF04307">
    <property type="entry name" value="YdjM"/>
    <property type="match status" value="1"/>
</dbReference>
<dbReference type="Proteomes" id="UP000186268">
    <property type="component" value="Unassembled WGS sequence"/>
</dbReference>
<dbReference type="EMBL" id="MKGQ01000001">
    <property type="protein sequence ID" value="OKP05748.1"/>
    <property type="molecule type" value="Genomic_DNA"/>
</dbReference>
<keyword evidence="2" id="KW-0378">Hydrolase</keyword>
<accession>A0A1Q5TZU7</accession>
<name>A0A1Q5TZU7_9GAMM</name>
<gene>
    <name evidence="2" type="ORF">Xedl_00235</name>
</gene>
<evidence type="ECO:0000313" key="3">
    <source>
        <dbReference type="Proteomes" id="UP000186268"/>
    </source>
</evidence>
<feature type="transmembrane region" description="Helical" evidence="1">
    <location>
        <begin position="150"/>
        <end position="168"/>
    </location>
</feature>
<dbReference type="NCBIfam" id="NF008651">
    <property type="entry name" value="PRK11648.1"/>
    <property type="match status" value="1"/>
</dbReference>
<dbReference type="PANTHER" id="PTHR35531">
    <property type="entry name" value="INNER MEMBRANE PROTEIN YBCI-RELATED"/>
    <property type="match status" value="1"/>
</dbReference>
<dbReference type="PIRSF" id="PIRSF030780">
    <property type="entry name" value="Md_memb_hyd_prd"/>
    <property type="match status" value="1"/>
</dbReference>
<dbReference type="GO" id="GO:0016787">
    <property type="term" value="F:hydrolase activity"/>
    <property type="evidence" value="ECO:0007669"/>
    <property type="project" value="UniProtKB-KW"/>
</dbReference>
<dbReference type="PANTHER" id="PTHR35531:SF1">
    <property type="entry name" value="INNER MEMBRANE PROTEIN YBCI-RELATED"/>
    <property type="match status" value="1"/>
</dbReference>
<dbReference type="InterPro" id="IPR007404">
    <property type="entry name" value="YdjM-like"/>
</dbReference>
<dbReference type="InterPro" id="IPR016956">
    <property type="entry name" value="YdjM"/>
</dbReference>
<protein>
    <submittedName>
        <fullName evidence="2">Hydrolase</fullName>
    </submittedName>
</protein>
<keyword evidence="1" id="KW-1133">Transmembrane helix</keyword>
<dbReference type="AlphaFoldDB" id="A0A1Q5TZU7"/>
<dbReference type="STRING" id="1873482.Xedl_00235"/>
<dbReference type="OrthoDB" id="5459053at2"/>
<reference evidence="2 3" key="1">
    <citation type="submission" date="2016-09" db="EMBL/GenBank/DDBJ databases">
        <title>Xenorhabdus thuongxuanensis sp. nov. and Xenorhabdus eapokensis sp. nov., isolated from Steinernema species.</title>
        <authorList>
            <person name="Kaempfer P."/>
            <person name="Tobias N.J."/>
            <person name="Phan Ke L."/>
            <person name="Bode H.B."/>
            <person name="Glaeser S.P."/>
        </authorList>
    </citation>
    <scope>NUCLEOTIDE SEQUENCE [LARGE SCALE GENOMIC DNA]</scope>
    <source>
        <strain evidence="2 3">DL20</strain>
    </source>
</reference>
<dbReference type="RefSeq" id="WP_074022237.1">
    <property type="nucleotide sequence ID" value="NZ_CAWNAG010000001.1"/>
</dbReference>
<proteinExistence type="predicted"/>
<evidence type="ECO:0000256" key="1">
    <source>
        <dbReference type="SAM" id="Phobius"/>
    </source>
</evidence>
<keyword evidence="3" id="KW-1185">Reference proteome</keyword>
<keyword evidence="1" id="KW-0812">Transmembrane</keyword>
<comment type="caution">
    <text evidence="2">The sequence shown here is derived from an EMBL/GenBank/DDBJ whole genome shotgun (WGS) entry which is preliminary data.</text>
</comment>
<organism evidence="2 3">
    <name type="scientific">Xenorhabdus eapokensis</name>
    <dbReference type="NCBI Taxonomy" id="1873482"/>
    <lineage>
        <taxon>Bacteria</taxon>
        <taxon>Pseudomonadati</taxon>
        <taxon>Pseudomonadota</taxon>
        <taxon>Gammaproteobacteria</taxon>
        <taxon>Enterobacterales</taxon>
        <taxon>Morganellaceae</taxon>
        <taxon>Xenorhabdus</taxon>
    </lineage>
</organism>
<evidence type="ECO:0000313" key="2">
    <source>
        <dbReference type="EMBL" id="OKP05748.1"/>
    </source>
</evidence>
<feature type="transmembrane region" description="Helical" evidence="1">
    <location>
        <begin position="110"/>
        <end position="130"/>
    </location>
</feature>